<keyword evidence="1" id="KW-1133">Transmembrane helix</keyword>
<sequence>MREKKKESLICQDQNDAAQLAMSFTLCLLNNGRGRAWASSGIFGGLINCVFILVRSHARKYQEYMFCRTENH</sequence>
<proteinExistence type="predicted"/>
<protein>
    <submittedName>
        <fullName evidence="2">Uncharacterized protein</fullName>
    </submittedName>
</protein>
<evidence type="ECO:0000256" key="1">
    <source>
        <dbReference type="SAM" id="Phobius"/>
    </source>
</evidence>
<feature type="transmembrane region" description="Helical" evidence="1">
    <location>
        <begin position="36"/>
        <end position="54"/>
    </location>
</feature>
<dbReference type="AlphaFoldDB" id="A0A2I0T6M6"/>
<dbReference type="EMBL" id="KZ517063">
    <property type="protein sequence ID" value="PKU29453.1"/>
    <property type="molecule type" value="Genomic_DNA"/>
</dbReference>
<dbReference type="Proteomes" id="UP000233556">
    <property type="component" value="Unassembled WGS sequence"/>
</dbReference>
<keyword evidence="1" id="KW-0812">Transmembrane</keyword>
<evidence type="ECO:0000313" key="3">
    <source>
        <dbReference type="Proteomes" id="UP000233556"/>
    </source>
</evidence>
<organism evidence="2 3">
    <name type="scientific">Limosa lapponica baueri</name>
    <dbReference type="NCBI Taxonomy" id="1758121"/>
    <lineage>
        <taxon>Eukaryota</taxon>
        <taxon>Metazoa</taxon>
        <taxon>Chordata</taxon>
        <taxon>Craniata</taxon>
        <taxon>Vertebrata</taxon>
        <taxon>Euteleostomi</taxon>
        <taxon>Archelosauria</taxon>
        <taxon>Archosauria</taxon>
        <taxon>Dinosauria</taxon>
        <taxon>Saurischia</taxon>
        <taxon>Theropoda</taxon>
        <taxon>Coelurosauria</taxon>
        <taxon>Aves</taxon>
        <taxon>Neognathae</taxon>
        <taxon>Neoaves</taxon>
        <taxon>Charadriiformes</taxon>
        <taxon>Scolopacidae</taxon>
        <taxon>Limosa</taxon>
    </lineage>
</organism>
<reference evidence="3" key="2">
    <citation type="submission" date="2017-12" db="EMBL/GenBank/DDBJ databases">
        <title>Genome sequence of the Bar-tailed Godwit (Limosa lapponica baueri).</title>
        <authorList>
            <person name="Lima N.C.B."/>
            <person name="Parody-Merino A.M."/>
            <person name="Battley P.F."/>
            <person name="Fidler A.E."/>
            <person name="Prosdocimi F."/>
        </authorList>
    </citation>
    <scope>NUCLEOTIDE SEQUENCE [LARGE SCALE GENOMIC DNA]</scope>
</reference>
<gene>
    <name evidence="2" type="ORF">llap_20242</name>
</gene>
<evidence type="ECO:0000313" key="2">
    <source>
        <dbReference type="EMBL" id="PKU29453.1"/>
    </source>
</evidence>
<keyword evidence="3" id="KW-1185">Reference proteome</keyword>
<accession>A0A2I0T6M6</accession>
<reference evidence="3" key="1">
    <citation type="submission" date="2017-11" db="EMBL/GenBank/DDBJ databases">
        <authorList>
            <person name="Lima N.C."/>
            <person name="Parody-Merino A.M."/>
            <person name="Battley P.F."/>
            <person name="Fidler A.E."/>
            <person name="Prosdocimi F."/>
        </authorList>
    </citation>
    <scope>NUCLEOTIDE SEQUENCE [LARGE SCALE GENOMIC DNA]</scope>
</reference>
<name>A0A2I0T6M6_LIMLA</name>
<keyword evidence="1" id="KW-0472">Membrane</keyword>